<evidence type="ECO:0000259" key="2">
    <source>
        <dbReference type="SMART" id="SM00922"/>
    </source>
</evidence>
<dbReference type="Gene3D" id="3.20.20.120">
    <property type="entry name" value="Enolase-like C-terminal domain"/>
    <property type="match status" value="1"/>
</dbReference>
<dbReference type="RefSeq" id="WP_169421543.1">
    <property type="nucleotide sequence ID" value="NZ_JABBFX010000003.1"/>
</dbReference>
<dbReference type="Pfam" id="PF02746">
    <property type="entry name" value="MR_MLE_N"/>
    <property type="match status" value="1"/>
</dbReference>
<dbReference type="EMBL" id="JABBFX010000003">
    <property type="protein sequence ID" value="NML47261.1"/>
    <property type="molecule type" value="Genomic_DNA"/>
</dbReference>
<comment type="caution">
    <text evidence="3">The sequence shown here is derived from an EMBL/GenBank/DDBJ whole genome shotgun (WGS) entry which is preliminary data.</text>
</comment>
<evidence type="ECO:0000313" key="3">
    <source>
        <dbReference type="EMBL" id="NML47261.1"/>
    </source>
</evidence>
<dbReference type="SUPFAM" id="SSF51604">
    <property type="entry name" value="Enolase C-terminal domain-like"/>
    <property type="match status" value="1"/>
</dbReference>
<accession>A0A848HD04</accession>
<protein>
    <submittedName>
        <fullName evidence="3">Mandelate racemase/muconate lactonizing enzyme family protein</fullName>
    </submittedName>
</protein>
<keyword evidence="4" id="KW-1185">Reference proteome</keyword>
<organism evidence="3 4">
    <name type="scientific">Ramlibacter agri</name>
    <dbReference type="NCBI Taxonomy" id="2728837"/>
    <lineage>
        <taxon>Bacteria</taxon>
        <taxon>Pseudomonadati</taxon>
        <taxon>Pseudomonadota</taxon>
        <taxon>Betaproteobacteria</taxon>
        <taxon>Burkholderiales</taxon>
        <taxon>Comamonadaceae</taxon>
        <taxon>Ramlibacter</taxon>
    </lineage>
</organism>
<dbReference type="AlphaFoldDB" id="A0A848HD04"/>
<dbReference type="InterPro" id="IPR013342">
    <property type="entry name" value="Mandelate_racemase_C"/>
</dbReference>
<evidence type="ECO:0000256" key="1">
    <source>
        <dbReference type="ARBA" id="ARBA00023239"/>
    </source>
</evidence>
<reference evidence="3 4" key="1">
    <citation type="submission" date="2020-04" db="EMBL/GenBank/DDBJ databases">
        <title>Ramlibacter sp. G-1-2-2 isolated from soil.</title>
        <authorList>
            <person name="Dahal R.H."/>
        </authorList>
    </citation>
    <scope>NUCLEOTIDE SEQUENCE [LARGE SCALE GENOMIC DNA]</scope>
    <source>
        <strain evidence="3 4">G-1-2-2</strain>
    </source>
</reference>
<dbReference type="GO" id="GO:0016829">
    <property type="term" value="F:lyase activity"/>
    <property type="evidence" value="ECO:0007669"/>
    <property type="project" value="UniProtKB-KW"/>
</dbReference>
<dbReference type="InterPro" id="IPR029017">
    <property type="entry name" value="Enolase-like_N"/>
</dbReference>
<dbReference type="Gene3D" id="3.30.390.10">
    <property type="entry name" value="Enolase-like, N-terminal domain"/>
    <property type="match status" value="1"/>
</dbReference>
<gene>
    <name evidence="3" type="ORF">HHL11_26170</name>
</gene>
<keyword evidence="1" id="KW-0456">Lyase</keyword>
<feature type="domain" description="Mandelate racemase/muconate lactonizing enzyme C-terminal" evidence="2">
    <location>
        <begin position="135"/>
        <end position="231"/>
    </location>
</feature>
<dbReference type="InterPro" id="IPR029065">
    <property type="entry name" value="Enolase_C-like"/>
</dbReference>
<dbReference type="SMART" id="SM00922">
    <property type="entry name" value="MR_MLE"/>
    <property type="match status" value="1"/>
</dbReference>
<dbReference type="InterPro" id="IPR013341">
    <property type="entry name" value="Mandelate_racemase_N_dom"/>
</dbReference>
<dbReference type="Pfam" id="PF13378">
    <property type="entry name" value="MR_MLE_C"/>
    <property type="match status" value="1"/>
</dbReference>
<evidence type="ECO:0000313" key="4">
    <source>
        <dbReference type="Proteomes" id="UP000541185"/>
    </source>
</evidence>
<sequence length="361" mass="40426">MKVTAVDAYVLRPLDYKFRWKEEWEPRTMEHVLLKLSSDEGHEGLCLTWLMSPGEIESAIPGLRKLLIGRDPHEVEAISYKLTDSLRSPTPVASAVDICLWDLLGKHHNEPVYRLLGAARTKIKAYASTVMYDTVSEYVQIAHECYELGYRAFKLHAFGVPDKDIEVCRAVHKEFGGKMDLMLDPVNAYDRLGAFKVGAVLEELGFYWFEAPIADSDLVGLADLTRSFRMPITATESVTEGLRGYPKYLVGNVVDTVRSVGDWIGGISAMKKSAALCEAFNTKYEPHSYGTTLIQAAHLHVMLAIHNCDLFEIPVPEGILDIGMKDVIRVTRDGYVEAPTKPGLGYDVDWDEIKSLTLKKL</sequence>
<dbReference type="CDD" id="cd03316">
    <property type="entry name" value="MR_like"/>
    <property type="match status" value="1"/>
</dbReference>
<dbReference type="SUPFAM" id="SSF54826">
    <property type="entry name" value="Enolase N-terminal domain-like"/>
    <property type="match status" value="1"/>
</dbReference>
<dbReference type="Proteomes" id="UP000541185">
    <property type="component" value="Unassembled WGS sequence"/>
</dbReference>
<proteinExistence type="predicted"/>
<dbReference type="InterPro" id="IPR034593">
    <property type="entry name" value="DgoD-like"/>
</dbReference>
<dbReference type="InterPro" id="IPR036849">
    <property type="entry name" value="Enolase-like_C_sf"/>
</dbReference>
<name>A0A848HD04_9BURK</name>
<dbReference type="PANTHER" id="PTHR48080:SF2">
    <property type="entry name" value="D-GALACTONATE DEHYDRATASE"/>
    <property type="match status" value="1"/>
</dbReference>
<dbReference type="PANTHER" id="PTHR48080">
    <property type="entry name" value="D-GALACTONATE DEHYDRATASE-RELATED"/>
    <property type="match status" value="1"/>
</dbReference>